<name>A0A590UJE2_HUMAN</name>
<dbReference type="EMBL" id="AC073283">
    <property type="status" value="NOT_ANNOTATED_CDS"/>
    <property type="molecule type" value="Genomic_DNA"/>
</dbReference>
<accession>A0A590UJE2</accession>
<proteinExistence type="predicted"/>
<evidence type="ECO:0000313" key="2">
    <source>
        <dbReference type="Proteomes" id="UP000005640"/>
    </source>
</evidence>
<sequence length="37" mass="4155">MRRWGRRRRISPSGESELSGCVVASRKPVALAAWLTN</sequence>
<dbReference type="GeneTree" id="ENSGT00950000182980"/>
<dbReference type="Ensembl" id="ENST00000652974.1">
    <property type="protein sequence ID" value="ENSP00000499369.1"/>
    <property type="gene ID" value="ENSG00000143933.20"/>
</dbReference>
<reference evidence="1 2" key="1">
    <citation type="journal article" date="2001" name="Nature">
        <title>Initial sequencing and analysis of the human genome.</title>
        <authorList>
            <consortium name="International Human Genome Sequencing Consortium"/>
            <person name="Lander E.S."/>
            <person name="Linton L.M."/>
            <person name="Birren B."/>
            <person name="Nusbaum C."/>
            <person name="Zody M.C."/>
            <person name="Baldwin J."/>
            <person name="Devon K."/>
            <person name="Dewar K."/>
            <person name="Doyle M."/>
            <person name="FitzHugh W."/>
            <person name="Funke R."/>
            <person name="Gage D."/>
            <person name="Harris K."/>
            <person name="Heaford A."/>
            <person name="Howland J."/>
            <person name="Kann L."/>
            <person name="Lehoczky J."/>
            <person name="LeVine R."/>
            <person name="McEwan P."/>
            <person name="McKernan K."/>
            <person name="Meldrim J."/>
            <person name="Mesirov J.P."/>
            <person name="Miranda C."/>
            <person name="Morris W."/>
            <person name="Naylor J."/>
            <person name="Raymond C."/>
            <person name="Rosetti M."/>
            <person name="Santos R."/>
            <person name="Sheridan A."/>
            <person name="Sougnez C."/>
            <person name="Stange-Thomann N."/>
            <person name="Stojanovic N."/>
            <person name="Subramanian A."/>
            <person name="Wyman D."/>
            <person name="Rogers J."/>
            <person name="Sulston J."/>
            <person name="Ainscough R."/>
            <person name="Beck S."/>
            <person name="Bentley D."/>
            <person name="Burton J."/>
            <person name="Clee C."/>
            <person name="Carter N."/>
            <person name="Coulson A."/>
            <person name="Deadman R."/>
            <person name="Deloukas P."/>
            <person name="Dunham A."/>
            <person name="Dunham I."/>
            <person name="Durbin R."/>
            <person name="French L."/>
            <person name="Grafham D."/>
            <person name="Gregory S."/>
            <person name="Hubbard T."/>
            <person name="Humphray S."/>
            <person name="Hunt A."/>
            <person name="Jones M."/>
            <person name="Lloyd C."/>
            <person name="McMurray A."/>
            <person name="Matthews L."/>
            <person name="Mercer S."/>
            <person name="Milne S."/>
            <person name="Mullikin J.C."/>
            <person name="Mungall A."/>
            <person name="Plumb R."/>
            <person name="Ross M."/>
            <person name="Shownkeen R."/>
            <person name="Sims S."/>
            <person name="Waterston R.H."/>
            <person name="Wilson R.K."/>
            <person name="Hillier L.W."/>
            <person name="McPherson J.D."/>
            <person name="Marra M.A."/>
            <person name="Mardis E.R."/>
            <person name="Fulton L.A."/>
            <person name="Chinwalla A.T."/>
            <person name="Pepin K.H."/>
            <person name="Gish W.R."/>
            <person name="Chissoe S.L."/>
            <person name="Wendl M.C."/>
            <person name="Delehaunty K.D."/>
            <person name="Miner T.L."/>
            <person name="Delehaunty A."/>
            <person name="Kramer J.B."/>
            <person name="Cook L.L."/>
            <person name="Fulton R.S."/>
            <person name="Johnson D.L."/>
            <person name="Minx P.J."/>
            <person name="Clifton S.W."/>
            <person name="Hawkins T."/>
            <person name="Branscomb E."/>
            <person name="Predki P."/>
            <person name="Richardson P."/>
            <person name="Wenning S."/>
            <person name="Slezak T."/>
            <person name="Doggett N."/>
            <person name="Cheng J.F."/>
            <person name="Olsen A."/>
            <person name="Lucas S."/>
            <person name="Elkin C."/>
            <person name="Uberbacher E."/>
            <person name="Frazier M."/>
            <person name="Gibbs R.A."/>
            <person name="Muzny D.M."/>
            <person name="Scherer S.E."/>
            <person name="Bouck J.B."/>
            <person name="Sodergren E.J."/>
            <person name="Worley K.C."/>
            <person name="Rives C.M."/>
            <person name="Gorrell J.H."/>
            <person name="Metzker M.L."/>
            <person name="Naylor S.L."/>
            <person name="Kucherlapati R.S."/>
            <person name="Nelson D.L."/>
            <person name="Weinstock G.M."/>
            <person name="Sakaki Y."/>
            <person name="Fujiyama A."/>
            <person name="Hattori M."/>
            <person name="Yada T."/>
            <person name="Toyoda A."/>
            <person name="Itoh T."/>
            <person name="Kawagoe C."/>
            <person name="Watanabe H."/>
            <person name="Totoki Y."/>
            <person name="Taylor T."/>
            <person name="Weissenbach J."/>
            <person name="Heilig R."/>
            <person name="Saurin W."/>
            <person name="Artiguenave F."/>
            <person name="Brottier P."/>
            <person name="Bruls T."/>
            <person name="Pelletier E."/>
            <person name="Robert C."/>
            <person name="Wincker P."/>
            <person name="Smith D.R."/>
            <person name="Doucette-Stamm L."/>
            <person name="Rubenfield M."/>
            <person name="Weinstock K."/>
            <person name="Lee H.M."/>
            <person name="Dubois J."/>
            <person name="Rosenthal A."/>
            <person name="Platzer M."/>
            <person name="Nyakatura G."/>
            <person name="Taudien S."/>
            <person name="Rump A."/>
            <person name="Yang H."/>
            <person name="Yu J."/>
            <person name="Wang J."/>
            <person name="Huang G."/>
            <person name="Gu J."/>
            <person name="Hood L."/>
            <person name="Rowen L."/>
            <person name="Madan A."/>
            <person name="Qin S."/>
            <person name="Davis R.W."/>
            <person name="Federspiel N.A."/>
            <person name="Abola A.P."/>
            <person name="Proctor M.J."/>
            <person name="Myers R.M."/>
            <person name="Schmutz J."/>
            <person name="Dickson M."/>
            <person name="Grimwood J."/>
            <person name="Cox D.R."/>
            <person name="Olson M.V."/>
            <person name="Kaul R."/>
            <person name="Raymond C."/>
            <person name="Shimizu N."/>
            <person name="Kawasaki K."/>
            <person name="Minoshima S."/>
            <person name="Evans G.A."/>
            <person name="Athanasiou M."/>
            <person name="Schultz R."/>
            <person name="Roe B.A."/>
            <person name="Chen F."/>
            <person name="Pan H."/>
            <person name="Ramser J."/>
            <person name="Lehrach H."/>
            <person name="Reinhardt R."/>
            <person name="McCombie W.R."/>
            <person name="de la Bastide M."/>
            <person name="Dedhia N."/>
            <person name="Blocker H."/>
            <person name="Hornischer K."/>
            <person name="Nordsiek G."/>
            <person name="Agarwala R."/>
            <person name="Aravind L."/>
            <person name="Bailey J.A."/>
            <person name="Bateman A."/>
            <person name="Batzoglou S."/>
            <person name="Birney E."/>
            <person name="Bork P."/>
            <person name="Brown D.G."/>
            <person name="Burge C.B."/>
            <person name="Cerutti L."/>
            <person name="Chen H.C."/>
            <person name="Church D."/>
            <person name="Clamp M."/>
            <person name="Copley R.R."/>
            <person name="Doerks T."/>
            <person name="Eddy S.R."/>
            <person name="Eichler E.E."/>
            <person name="Furey T.S."/>
            <person name="Galagan J."/>
            <person name="Gilbert J.G."/>
            <person name="Harmon C."/>
            <person name="Hayashizaki Y."/>
            <person name="Haussler D."/>
            <person name="Hermjakob H."/>
            <person name="Hokamp K."/>
            <person name="Jang W."/>
            <person name="Johnson L.S."/>
            <person name="Jones T.A."/>
            <person name="Kasif S."/>
            <person name="Kaspryzk A."/>
            <person name="Kennedy S."/>
            <person name="Kent W.J."/>
            <person name="Kitts P."/>
            <person name="Koonin E.V."/>
            <person name="Korf I."/>
            <person name="Kulp D."/>
            <person name="Lancet D."/>
            <person name="Lowe T.M."/>
            <person name="McLysaght A."/>
            <person name="Mikkelsen T."/>
            <person name="Moran J.V."/>
            <person name="Mulder N."/>
            <person name="Pollara V.J."/>
            <person name="Ponting C.P."/>
            <person name="Schuler G."/>
            <person name="Schultz J."/>
            <person name="Slater G."/>
            <person name="Smit A.F."/>
            <person name="Stupka E."/>
            <person name="Szustakowski J."/>
            <person name="Thierry-Mieg D."/>
            <person name="Thierry-Mieg J."/>
            <person name="Wagner L."/>
            <person name="Wallis J."/>
            <person name="Wheeler R."/>
            <person name="Williams A."/>
            <person name="Wolf Y.I."/>
            <person name="Wolfe K.H."/>
            <person name="Yang S.P."/>
            <person name="Yeh R.F."/>
            <person name="Collins F."/>
            <person name="Guyer M.S."/>
            <person name="Peterson J."/>
            <person name="Felsenfeld A."/>
            <person name="Wetterstrand K.A."/>
            <person name="Patrinos A."/>
            <person name="Morgan M.J."/>
            <person name="de Jong P."/>
            <person name="Catanese J.J."/>
            <person name="Osoegawa K."/>
            <person name="Shizuya H."/>
            <person name="Choi S."/>
            <person name="Chen Y.J."/>
        </authorList>
    </citation>
    <scope>NUCLEOTIDE SEQUENCE [LARGE SCALE GENOMIC DNA]</scope>
</reference>
<dbReference type="ExpressionAtlas" id="A0A590UJE2">
    <property type="expression patterns" value="baseline and differential"/>
</dbReference>
<evidence type="ECO:0000313" key="1">
    <source>
        <dbReference type="Ensembl" id="ENSP00000499369.1"/>
    </source>
</evidence>
<keyword evidence="2" id="KW-1185">Reference proteome</keyword>
<reference evidence="1 2" key="2">
    <citation type="journal article" date="2004" name="Nature">
        <title>Finishing the euchromatic sequence of the human genome.</title>
        <authorList>
            <consortium name="International Human Genome Sequencing Consortium"/>
        </authorList>
    </citation>
    <scope>NUCLEOTIDE SEQUENCE [LARGE SCALE GENOMIC DNA]</scope>
</reference>
<organism evidence="1 2">
    <name type="scientific">Homo sapiens</name>
    <name type="common">Human</name>
    <dbReference type="NCBI Taxonomy" id="9606"/>
    <lineage>
        <taxon>Eukaryota</taxon>
        <taxon>Metazoa</taxon>
        <taxon>Chordata</taxon>
        <taxon>Craniata</taxon>
        <taxon>Vertebrata</taxon>
        <taxon>Euteleostomi</taxon>
        <taxon>Mammalia</taxon>
        <taxon>Eutheria</taxon>
        <taxon>Euarchontoglires</taxon>
        <taxon>Primates</taxon>
        <taxon>Haplorrhini</taxon>
        <taxon>Catarrhini</taxon>
        <taxon>Hominidae</taxon>
        <taxon>Homo</taxon>
    </lineage>
</organism>
<dbReference type="Proteomes" id="UP000005640">
    <property type="component" value="Chromosome 2"/>
</dbReference>
<dbReference type="Ensembl" id="ENST00000652974.1">
    <property type="protein sequence ID" value="ENSP00000499369.1"/>
    <property type="gene ID" value="ENSG00000143933.21"/>
</dbReference>
<dbReference type="AlphaFoldDB" id="A0A590UJE2"/>
<dbReference type="OrthoDB" id="9540566at2759"/>
<reference evidence="1 2" key="3">
    <citation type="journal article" date="2005" name="Nature">
        <title>Generation and annotation of the DNA sequences of human chromosomes 2 and 4.</title>
        <authorList>
            <person name="Hillier L.W."/>
            <person name="Graves T.A."/>
            <person name="Fulton R.S."/>
            <person name="Fulton L.A."/>
            <person name="Pepin K.H."/>
            <person name="Minx P."/>
            <person name="Wagner-McPherson C."/>
            <person name="Layman D."/>
            <person name="Wylie K."/>
            <person name="Sekhon M."/>
            <person name="Becker M.C."/>
            <person name="Fewell G.A."/>
            <person name="Delehaunty K.D."/>
            <person name="Miner T.L."/>
            <person name="Nash W.E."/>
            <person name="Kremitzki C."/>
            <person name="Oddy L."/>
            <person name="Du H."/>
            <person name="Sun H."/>
            <person name="Bradshaw-Cordum H."/>
            <person name="Ali J."/>
            <person name="Carter J."/>
            <person name="Cordes M."/>
            <person name="Harris A."/>
            <person name="Isak A."/>
            <person name="van Brunt A."/>
            <person name="Nguyen C."/>
            <person name="Du F."/>
            <person name="Courtney L."/>
            <person name="Kalicki J."/>
            <person name="Ozersky P."/>
            <person name="Abbott S."/>
            <person name="Armstrong J."/>
            <person name="Belter E.A."/>
            <person name="Caruso L."/>
            <person name="Cedroni M."/>
            <person name="Cotton M."/>
            <person name="Davidson T."/>
            <person name="Desai A."/>
            <person name="Elliott G."/>
            <person name="Erb T."/>
            <person name="Fronick C."/>
            <person name="Gaige T."/>
            <person name="Haakenson W."/>
            <person name="Haglund K."/>
            <person name="Holmes A."/>
            <person name="Harkins R."/>
            <person name="Kim K."/>
            <person name="Kruchowski S.S."/>
            <person name="Strong C.M."/>
            <person name="Grewal N."/>
            <person name="Goyea E."/>
            <person name="Hou S."/>
            <person name="Levy A."/>
            <person name="Martinka S."/>
            <person name="Mead K."/>
            <person name="McLellan M.D."/>
            <person name="Meyer R."/>
            <person name="Randall-Maher J."/>
            <person name="Tomlinson C."/>
            <person name="Dauphin-Kohlberg S."/>
            <person name="Kozlowicz-Reilly A."/>
            <person name="Shah N."/>
            <person name="Swearengen-Shahid S."/>
            <person name="Snider J."/>
            <person name="Strong J.T."/>
            <person name="Thompson J."/>
            <person name="Yoakum M."/>
            <person name="Leonard S."/>
            <person name="Pearman C."/>
            <person name="Trani L."/>
            <person name="Radionenko M."/>
            <person name="Waligorski J.E."/>
            <person name="Wang C."/>
            <person name="Rock S.M."/>
            <person name="Tin-Wollam A.M."/>
            <person name="Maupin R."/>
            <person name="Latreille P."/>
            <person name="Wendl M.C."/>
            <person name="Yang S.P."/>
            <person name="Pohl C."/>
            <person name="Wallis J.W."/>
            <person name="Spieth J."/>
            <person name="Bieri T.A."/>
            <person name="Berkowicz N."/>
            <person name="Nelson J.O."/>
            <person name="Osborne J."/>
            <person name="Ding L."/>
            <person name="Meyer R."/>
            <person name="Sabo A."/>
            <person name="Shotland Y."/>
            <person name="Sinha P."/>
            <person name="Wohldmann P.E."/>
            <person name="Cook L.L."/>
            <person name="Hickenbotham M.T."/>
            <person name="Eldred J."/>
            <person name="Williams D."/>
            <person name="Jones T.A."/>
            <person name="She X."/>
            <person name="Ciccarelli F.D."/>
            <person name="Izaurralde E."/>
            <person name="Taylor J."/>
            <person name="Schmutz J."/>
            <person name="Myers R.M."/>
            <person name="Cox D.R."/>
            <person name="Huang X."/>
            <person name="McPherson J.D."/>
            <person name="Mardis E.R."/>
            <person name="Clifton S.W."/>
            <person name="Warren W.C."/>
            <person name="Chinwalla A.T."/>
            <person name="Eddy S.R."/>
            <person name="Marra M.A."/>
            <person name="Ovcharenko I."/>
            <person name="Furey T.S."/>
            <person name="Miller W."/>
            <person name="Eichler E.E."/>
            <person name="Bork P."/>
            <person name="Suyama M."/>
            <person name="Torrents D."/>
            <person name="Waterston R.H."/>
            <person name="Wilson R.K."/>
        </authorList>
    </citation>
    <scope>NUCLEOTIDE SEQUENCE [LARGE SCALE GENOMIC DNA]</scope>
</reference>
<dbReference type="OpenTargets" id="ENSG00000143933"/>
<gene>
    <name evidence="1" type="primary">CALM2</name>
</gene>
<dbReference type="Bgee" id="ENSG00000143933">
    <property type="expression patterns" value="Expressed in middle temporal gyrus and 215 other cell types or tissues"/>
</dbReference>
<protein>
    <submittedName>
        <fullName evidence="1">Calmodulin 2</fullName>
    </submittedName>
</protein>
<reference evidence="1" key="4">
    <citation type="submission" date="2025-08" db="UniProtKB">
        <authorList>
            <consortium name="Ensembl"/>
        </authorList>
    </citation>
    <scope>IDENTIFICATION</scope>
</reference>
<dbReference type="VEuPathDB" id="HostDB:ENSG00000143933"/>
<dbReference type="HGNC" id="HGNC:1445">
    <property type="gene designation" value="CALM2"/>
</dbReference>
<reference evidence="1" key="5">
    <citation type="submission" date="2025-09" db="UniProtKB">
        <authorList>
            <consortium name="Ensembl"/>
        </authorList>
    </citation>
    <scope>IDENTIFICATION</scope>
</reference>